<comment type="pathway">
    <text evidence="1">Antibiotic biosynthesis.</text>
</comment>
<dbReference type="AlphaFoldDB" id="A0A365H0V9"/>
<evidence type="ECO:0000256" key="1">
    <source>
        <dbReference type="ARBA" id="ARBA00004792"/>
    </source>
</evidence>
<keyword evidence="3 7" id="KW-0808">Transferase</keyword>
<evidence type="ECO:0000313" key="7">
    <source>
        <dbReference type="EMBL" id="RAY12701.1"/>
    </source>
</evidence>
<accession>A0A365H0V9</accession>
<evidence type="ECO:0000256" key="5">
    <source>
        <dbReference type="ARBA" id="ARBA00023194"/>
    </source>
</evidence>
<evidence type="ECO:0000256" key="4">
    <source>
        <dbReference type="ARBA" id="ARBA00022691"/>
    </source>
</evidence>
<dbReference type="Gene3D" id="3.30.1050.30">
    <property type="match status" value="1"/>
</dbReference>
<dbReference type="OrthoDB" id="9816424at2"/>
<dbReference type="EMBL" id="QLYX01000012">
    <property type="protein sequence ID" value="RAY12701.1"/>
    <property type="molecule type" value="Genomic_DNA"/>
</dbReference>
<dbReference type="GO" id="GO:0032259">
    <property type="term" value="P:methylation"/>
    <property type="evidence" value="ECO:0007669"/>
    <property type="project" value="UniProtKB-KW"/>
</dbReference>
<evidence type="ECO:0000256" key="2">
    <source>
        <dbReference type="ARBA" id="ARBA00022603"/>
    </source>
</evidence>
<keyword evidence="8" id="KW-1185">Reference proteome</keyword>
<protein>
    <submittedName>
        <fullName evidence="7">Class I SAM-dependent methyltransferase</fullName>
    </submittedName>
</protein>
<evidence type="ECO:0000256" key="3">
    <source>
        <dbReference type="ARBA" id="ARBA00022679"/>
    </source>
</evidence>
<proteinExistence type="predicted"/>
<dbReference type="Pfam" id="PF17843">
    <property type="entry name" value="MycE_N"/>
    <property type="match status" value="1"/>
</dbReference>
<dbReference type="GO" id="GO:0017000">
    <property type="term" value="P:antibiotic biosynthetic process"/>
    <property type="evidence" value="ECO:0007669"/>
    <property type="project" value="UniProtKB-KW"/>
</dbReference>
<dbReference type="InterPro" id="IPR040800">
    <property type="entry name" value="MycE_N"/>
</dbReference>
<dbReference type="GO" id="GO:0008168">
    <property type="term" value="F:methyltransferase activity"/>
    <property type="evidence" value="ECO:0007669"/>
    <property type="project" value="UniProtKB-KW"/>
</dbReference>
<evidence type="ECO:0000313" key="8">
    <source>
        <dbReference type="Proteomes" id="UP000251891"/>
    </source>
</evidence>
<organism evidence="7 8">
    <name type="scientific">Actinomadura craniellae</name>
    <dbReference type="NCBI Taxonomy" id="2231787"/>
    <lineage>
        <taxon>Bacteria</taxon>
        <taxon>Bacillati</taxon>
        <taxon>Actinomycetota</taxon>
        <taxon>Actinomycetes</taxon>
        <taxon>Streptosporangiales</taxon>
        <taxon>Thermomonosporaceae</taxon>
        <taxon>Actinomadura</taxon>
    </lineage>
</organism>
<comment type="caution">
    <text evidence="7">The sequence shown here is derived from an EMBL/GenBank/DDBJ whole genome shotgun (WGS) entry which is preliminary data.</text>
</comment>
<dbReference type="Proteomes" id="UP000251891">
    <property type="component" value="Unassembled WGS sequence"/>
</dbReference>
<dbReference type="InterPro" id="IPR029063">
    <property type="entry name" value="SAM-dependent_MTases_sf"/>
</dbReference>
<dbReference type="SUPFAM" id="SSF53335">
    <property type="entry name" value="S-adenosyl-L-methionine-dependent methyltransferases"/>
    <property type="match status" value="1"/>
</dbReference>
<gene>
    <name evidence="7" type="ORF">DPM19_24225</name>
</gene>
<dbReference type="Gene3D" id="3.40.50.150">
    <property type="entry name" value="Vaccinia Virus protein VP39"/>
    <property type="match status" value="1"/>
</dbReference>
<sequence length="393" mass="43251">MVDVRTDLIQRLIRAGTGSDEEIAVLLDDVGLPRFVQALTEEIVFRCPEPANTMPIDVALEVTYGKESHTSVLRVAQGAAVTVVEEESATVWSKIGISAADLLRRLFGPADSRRTGDFHNSFVPAPEDRAQLQAMYFKLDTLMRAAAQATHTVMSGCSARCGELGNLSIRYGSDKWASFHWYTPHYERHFAPYRDRPVRVLEIGIGGYEDDLGGPSLKMWKRYFHRGLIFGLDLYDKSALNETRLTALTGDQGDPGALVAMAEEHGPFDIIIDDGSHMNDHVHTSFRALFPYVRTGGLYVVEDLQTAYFSDFGGSSGGVAEPHTSIGLLKALLDDVHFQEHATEDGAEPNLTQSTVTGLHVYHNIAFVEKGVNGEDTLPAWMHADAWEALGAK</sequence>
<name>A0A365H0V9_9ACTN</name>
<reference evidence="7 8" key="1">
    <citation type="submission" date="2018-06" db="EMBL/GenBank/DDBJ databases">
        <title>Actinomadura craniellae sp. nov. isolated from marine sponge Craniella sp.</title>
        <authorList>
            <person name="Li L."/>
            <person name="Xu Q.H."/>
            <person name="Lin H.W."/>
            <person name="Lu Y.H."/>
        </authorList>
    </citation>
    <scope>NUCLEOTIDE SEQUENCE [LARGE SCALE GENOMIC DNA]</scope>
    <source>
        <strain evidence="7 8">LHW63021</strain>
    </source>
</reference>
<keyword evidence="2 7" id="KW-0489">Methyltransferase</keyword>
<feature type="domain" description="Methyltransferase MycE N-terminal" evidence="6">
    <location>
        <begin position="9"/>
        <end position="113"/>
    </location>
</feature>
<evidence type="ECO:0000259" key="6">
    <source>
        <dbReference type="Pfam" id="PF17843"/>
    </source>
</evidence>
<keyword evidence="5" id="KW-0045">Antibiotic biosynthesis</keyword>
<dbReference type="RefSeq" id="WP_111870308.1">
    <property type="nucleotide sequence ID" value="NZ_QLYX01000012.1"/>
</dbReference>
<keyword evidence="4" id="KW-0949">S-adenosyl-L-methionine</keyword>